<reference evidence="3 4" key="1">
    <citation type="submission" date="2023-01" db="EMBL/GenBank/DDBJ databases">
        <title>Novel species of the genus Asticcacaulis isolated from rivers.</title>
        <authorList>
            <person name="Lu H."/>
        </authorList>
    </citation>
    <scope>NUCLEOTIDE SEQUENCE [LARGE SCALE GENOMIC DNA]</scope>
    <source>
        <strain evidence="3 4">BYS171W</strain>
    </source>
</reference>
<keyword evidence="1" id="KW-1133">Transmembrane helix</keyword>
<dbReference type="EMBL" id="JAQQKX010000001">
    <property type="protein sequence ID" value="MDC7681870.1"/>
    <property type="molecule type" value="Genomic_DNA"/>
</dbReference>
<evidence type="ECO:0000313" key="3">
    <source>
        <dbReference type="EMBL" id="MDC7681870.1"/>
    </source>
</evidence>
<dbReference type="Proteomes" id="UP001214854">
    <property type="component" value="Unassembled WGS sequence"/>
</dbReference>
<accession>A0ABT5HP78</accession>
<evidence type="ECO:0000256" key="1">
    <source>
        <dbReference type="SAM" id="Phobius"/>
    </source>
</evidence>
<sequence length="79" mass="8448">MKPYLFALSIVAMSAVAPLTVHATPQVSAQASQTAPAEEKKKRSSFPWIVFLPIFIAIAVAAHKKKEAAAETPSADKEI</sequence>
<feature type="transmembrane region" description="Helical" evidence="1">
    <location>
        <begin position="45"/>
        <end position="62"/>
    </location>
</feature>
<comment type="caution">
    <text evidence="3">The sequence shown here is derived from an EMBL/GenBank/DDBJ whole genome shotgun (WGS) entry which is preliminary data.</text>
</comment>
<feature type="chain" id="PRO_5046665502" evidence="2">
    <location>
        <begin position="24"/>
        <end position="79"/>
    </location>
</feature>
<keyword evidence="4" id="KW-1185">Reference proteome</keyword>
<organism evidence="3 4">
    <name type="scientific">Asticcacaulis aquaticus</name>
    <dbReference type="NCBI Taxonomy" id="2984212"/>
    <lineage>
        <taxon>Bacteria</taxon>
        <taxon>Pseudomonadati</taxon>
        <taxon>Pseudomonadota</taxon>
        <taxon>Alphaproteobacteria</taxon>
        <taxon>Caulobacterales</taxon>
        <taxon>Caulobacteraceae</taxon>
        <taxon>Asticcacaulis</taxon>
    </lineage>
</organism>
<name>A0ABT5HP78_9CAUL</name>
<proteinExistence type="predicted"/>
<dbReference type="RefSeq" id="WP_272746386.1">
    <property type="nucleotide sequence ID" value="NZ_JAQQKX010000001.1"/>
</dbReference>
<feature type="signal peptide" evidence="2">
    <location>
        <begin position="1"/>
        <end position="23"/>
    </location>
</feature>
<keyword evidence="1" id="KW-0812">Transmembrane</keyword>
<evidence type="ECO:0000256" key="2">
    <source>
        <dbReference type="SAM" id="SignalP"/>
    </source>
</evidence>
<gene>
    <name evidence="3" type="ORF">PQU92_01175</name>
</gene>
<keyword evidence="1" id="KW-0472">Membrane</keyword>
<evidence type="ECO:0000313" key="4">
    <source>
        <dbReference type="Proteomes" id="UP001214854"/>
    </source>
</evidence>
<keyword evidence="2" id="KW-0732">Signal</keyword>
<protein>
    <submittedName>
        <fullName evidence="3">Uncharacterized protein</fullName>
    </submittedName>
</protein>